<evidence type="ECO:0000313" key="7">
    <source>
        <dbReference type="Proteomes" id="UP000593567"/>
    </source>
</evidence>
<dbReference type="InterPro" id="IPR026823">
    <property type="entry name" value="cEGF"/>
</dbReference>
<evidence type="ECO:0000313" key="6">
    <source>
        <dbReference type="EMBL" id="KAF6039538.1"/>
    </source>
</evidence>
<dbReference type="EMBL" id="VXIV02000243">
    <property type="protein sequence ID" value="KAF6039538.1"/>
    <property type="molecule type" value="Genomic_DNA"/>
</dbReference>
<feature type="domain" description="ZP" evidence="5">
    <location>
        <begin position="355"/>
        <end position="601"/>
    </location>
</feature>
<accession>A0A7J7KN19</accession>
<dbReference type="PROSITE" id="PS51034">
    <property type="entry name" value="ZP_2"/>
    <property type="match status" value="2"/>
</dbReference>
<name>A0A7J7KN19_BUGNE</name>
<proteinExistence type="predicted"/>
<dbReference type="PANTHER" id="PTHR14002:SF43">
    <property type="entry name" value="DELTA-LIKE PROTEIN"/>
    <property type="match status" value="1"/>
</dbReference>
<sequence length="628" mass="69074">MPCDGQNHNCSQICNNLPTNSFNCSCNAGYTLAADGVTCEDIDECEADNDGCSHSCINTIGSFYCDCPRYLYLSDDNSTCTADGFDVDCSSPFGMTITLERKRFFFLPDSLTLLNTSCTSVSNSTHIWLYSDYDTCGTVRKVDGSYILYTNAVLDSKTSTGGIRFFESIKIPFQCRLAINSTLSQKLKPVANRLLMRIENTGYFQESLIKLLSGDMDTSPELSPRFVKQGDVIYAKLMMEIEEVRIDSTNCSVLSVNRLESQKLIENGIPVNFLTKLLPSSHVRFSYPVFTFTSGNKTLHLDCDFSIRPNQSLINSVNSSEIVLEQEITAPPSDDDVTGGVKPVIVDNSKGVLLKCGPKIMTLTIDPSLLYGISIHDLQPLRQDCFGFSSWVEGGKYKYNIPLVDCGADVKTNDSWIIFTNSLVYSNNMTSQVKYFSDVVLTHSCKYPSDGYNSTLTYSVKPNNYTFGAENTQRASFDVSLNVFSDADFQNLISNGGAASIKEGQRLFGNIGITSSDPNVKVALDDCKVTPTNDPDDSNNHLVIENGCQTAYGSTVLSSDRFSLLTRSFTKQAGDNVFLHCSVVVCDQSNMSRCTRSCQPNKNVIGKRTEAAVPTSRVVVSAGPFFIQ</sequence>
<dbReference type="InterPro" id="IPR001881">
    <property type="entry name" value="EGF-like_Ca-bd_dom"/>
</dbReference>
<gene>
    <name evidence="6" type="ORF">EB796_002163</name>
</gene>
<dbReference type="SUPFAM" id="SSF57196">
    <property type="entry name" value="EGF/Laminin"/>
    <property type="match status" value="2"/>
</dbReference>
<keyword evidence="4" id="KW-1015">Disulfide bond</keyword>
<dbReference type="PANTHER" id="PTHR14002">
    <property type="entry name" value="ENDOGLIN/TGF-BETA RECEPTOR TYPE III"/>
    <property type="match status" value="1"/>
</dbReference>
<comment type="caution">
    <text evidence="6">The sequence shown here is derived from an EMBL/GenBank/DDBJ whole genome shotgun (WGS) entry which is preliminary data.</text>
</comment>
<evidence type="ECO:0000256" key="3">
    <source>
        <dbReference type="ARBA" id="ARBA00022737"/>
    </source>
</evidence>
<protein>
    <recommendedName>
        <fullName evidence="5">ZP domain-containing protein</fullName>
    </recommendedName>
</protein>
<reference evidence="6" key="1">
    <citation type="submission" date="2020-06" db="EMBL/GenBank/DDBJ databases">
        <title>Draft genome of Bugula neritina, a colonial animal packing powerful symbionts and potential medicines.</title>
        <authorList>
            <person name="Rayko M."/>
        </authorList>
    </citation>
    <scope>NUCLEOTIDE SEQUENCE [LARGE SCALE GENOMIC DNA]</scope>
    <source>
        <strain evidence="6">Kwan_BN1</strain>
    </source>
</reference>
<dbReference type="SMART" id="SM00179">
    <property type="entry name" value="EGF_CA"/>
    <property type="match status" value="2"/>
</dbReference>
<dbReference type="InterPro" id="IPR000742">
    <property type="entry name" value="EGF"/>
</dbReference>
<dbReference type="GO" id="GO:0005509">
    <property type="term" value="F:calcium ion binding"/>
    <property type="evidence" value="ECO:0007669"/>
    <property type="project" value="InterPro"/>
</dbReference>
<dbReference type="Pfam" id="PF12662">
    <property type="entry name" value="cEGF"/>
    <property type="match status" value="1"/>
</dbReference>
<evidence type="ECO:0000256" key="4">
    <source>
        <dbReference type="ARBA" id="ARBA00023157"/>
    </source>
</evidence>
<evidence type="ECO:0000259" key="5">
    <source>
        <dbReference type="PROSITE" id="PS51034"/>
    </source>
</evidence>
<keyword evidence="2" id="KW-0732">Signal</keyword>
<keyword evidence="3" id="KW-0677">Repeat</keyword>
<dbReference type="PROSITE" id="PS01187">
    <property type="entry name" value="EGF_CA"/>
    <property type="match status" value="1"/>
</dbReference>
<evidence type="ECO:0000256" key="2">
    <source>
        <dbReference type="ARBA" id="ARBA00022729"/>
    </source>
</evidence>
<dbReference type="Gene3D" id="2.60.40.4100">
    <property type="entry name" value="Zona pellucida, ZP-C domain"/>
    <property type="match status" value="1"/>
</dbReference>
<dbReference type="SMART" id="SM00241">
    <property type="entry name" value="ZP"/>
    <property type="match status" value="1"/>
</dbReference>
<dbReference type="InterPro" id="IPR018097">
    <property type="entry name" value="EGF_Ca-bd_CS"/>
</dbReference>
<dbReference type="FunFam" id="2.10.25.10:FF:000037">
    <property type="entry name" value="Signal peptide, CUB domain and EGF-like domain-containing 2"/>
    <property type="match status" value="1"/>
</dbReference>
<dbReference type="AlphaFoldDB" id="A0A7J7KN19"/>
<dbReference type="InterPro" id="IPR001507">
    <property type="entry name" value="ZP_dom"/>
</dbReference>
<organism evidence="6 7">
    <name type="scientific">Bugula neritina</name>
    <name type="common">Brown bryozoan</name>
    <name type="synonym">Sertularia neritina</name>
    <dbReference type="NCBI Taxonomy" id="10212"/>
    <lineage>
        <taxon>Eukaryota</taxon>
        <taxon>Metazoa</taxon>
        <taxon>Spiralia</taxon>
        <taxon>Lophotrochozoa</taxon>
        <taxon>Bryozoa</taxon>
        <taxon>Gymnolaemata</taxon>
        <taxon>Cheilostomatida</taxon>
        <taxon>Flustrina</taxon>
        <taxon>Buguloidea</taxon>
        <taxon>Bugulidae</taxon>
        <taxon>Bugula</taxon>
    </lineage>
</organism>
<dbReference type="Gene3D" id="2.10.25.10">
    <property type="entry name" value="Laminin"/>
    <property type="match status" value="2"/>
</dbReference>
<evidence type="ECO:0000256" key="1">
    <source>
        <dbReference type="ARBA" id="ARBA00022536"/>
    </source>
</evidence>
<dbReference type="Gene3D" id="2.60.40.3210">
    <property type="entry name" value="Zona pellucida, ZP-N domain"/>
    <property type="match status" value="2"/>
</dbReference>
<dbReference type="CDD" id="cd00054">
    <property type="entry name" value="EGF_CA"/>
    <property type="match status" value="1"/>
</dbReference>
<dbReference type="OrthoDB" id="10063988at2759"/>
<dbReference type="SMART" id="SM00181">
    <property type="entry name" value="EGF"/>
    <property type="match status" value="2"/>
</dbReference>
<keyword evidence="7" id="KW-1185">Reference proteome</keyword>
<dbReference type="Pfam" id="PF00100">
    <property type="entry name" value="Zona_pellucida"/>
    <property type="match status" value="1"/>
</dbReference>
<keyword evidence="1" id="KW-0245">EGF-like domain</keyword>
<dbReference type="InterPro" id="IPR055355">
    <property type="entry name" value="ZP-C"/>
</dbReference>
<feature type="domain" description="ZP" evidence="5">
    <location>
        <begin position="88"/>
        <end position="324"/>
    </location>
</feature>
<dbReference type="Proteomes" id="UP000593567">
    <property type="component" value="Unassembled WGS sequence"/>
</dbReference>
<dbReference type="InterPro" id="IPR042235">
    <property type="entry name" value="ZP-C_dom"/>
</dbReference>